<dbReference type="EMBL" id="EQ982245">
    <property type="protein sequence ID" value="EEF24444.1"/>
    <property type="molecule type" value="Genomic_DNA"/>
</dbReference>
<evidence type="ECO:0000313" key="3">
    <source>
        <dbReference type="Proteomes" id="UP000008311"/>
    </source>
</evidence>
<organism evidence="2 3">
    <name type="scientific">Ricinus communis</name>
    <name type="common">Castor bean</name>
    <dbReference type="NCBI Taxonomy" id="3988"/>
    <lineage>
        <taxon>Eukaryota</taxon>
        <taxon>Viridiplantae</taxon>
        <taxon>Streptophyta</taxon>
        <taxon>Embryophyta</taxon>
        <taxon>Tracheophyta</taxon>
        <taxon>Spermatophyta</taxon>
        <taxon>Magnoliopsida</taxon>
        <taxon>eudicotyledons</taxon>
        <taxon>Gunneridae</taxon>
        <taxon>Pentapetalae</taxon>
        <taxon>rosids</taxon>
        <taxon>fabids</taxon>
        <taxon>Malpighiales</taxon>
        <taxon>Euphorbiaceae</taxon>
        <taxon>Acalyphoideae</taxon>
        <taxon>Acalypheae</taxon>
        <taxon>Ricinus</taxon>
    </lineage>
</organism>
<sequence length="181" mass="19456">MSMFSGIEKDEPSSRGLLGRFRALRSSFTEESPSSMPIAGSDGKPVPDREPKLRSKSKPLKAEPVEMTPGQPMTLGMRLRMGDVSDVEAFDDVPAGEAVRHAPAVMADETDSLPRDLAADVHREQAGVEDPPLVEPLAKLHATERPLRAEHKTALGDRDDAETVQPSVADAAPATADDVHE</sequence>
<dbReference type="InParanoid" id="B9TI71"/>
<proteinExistence type="predicted"/>
<gene>
    <name evidence="2" type="ORF">RCOM_1966470</name>
</gene>
<protein>
    <submittedName>
        <fullName evidence="2">Uncharacterized protein</fullName>
    </submittedName>
</protein>
<name>B9TI71_RICCO</name>
<accession>B9TI71</accession>
<feature type="compositionally biased region" description="Basic and acidic residues" evidence="1">
    <location>
        <begin position="141"/>
        <end position="158"/>
    </location>
</feature>
<dbReference type="Proteomes" id="UP000008311">
    <property type="component" value="Unassembled WGS sequence"/>
</dbReference>
<feature type="region of interest" description="Disordered" evidence="1">
    <location>
        <begin position="27"/>
        <end position="76"/>
    </location>
</feature>
<evidence type="ECO:0000256" key="1">
    <source>
        <dbReference type="SAM" id="MobiDB-lite"/>
    </source>
</evidence>
<reference evidence="3" key="1">
    <citation type="journal article" date="2010" name="Nat. Biotechnol.">
        <title>Draft genome sequence of the oilseed species Ricinus communis.</title>
        <authorList>
            <person name="Chan A.P."/>
            <person name="Crabtree J."/>
            <person name="Zhao Q."/>
            <person name="Lorenzi H."/>
            <person name="Orvis J."/>
            <person name="Puiu D."/>
            <person name="Melake-Berhan A."/>
            <person name="Jones K.M."/>
            <person name="Redman J."/>
            <person name="Chen G."/>
            <person name="Cahoon E.B."/>
            <person name="Gedil M."/>
            <person name="Stanke M."/>
            <person name="Haas B.J."/>
            <person name="Wortman J.R."/>
            <person name="Fraser-Liggett C.M."/>
            <person name="Ravel J."/>
            <person name="Rabinowicz P.D."/>
        </authorList>
    </citation>
    <scope>NUCLEOTIDE SEQUENCE [LARGE SCALE GENOMIC DNA]</scope>
    <source>
        <strain evidence="3">cv. Hale</strain>
    </source>
</reference>
<feature type="region of interest" description="Disordered" evidence="1">
    <location>
        <begin position="141"/>
        <end position="181"/>
    </location>
</feature>
<feature type="compositionally biased region" description="Low complexity" evidence="1">
    <location>
        <begin position="169"/>
        <end position="181"/>
    </location>
</feature>
<dbReference type="AlphaFoldDB" id="B9TI71"/>
<keyword evidence="3" id="KW-1185">Reference proteome</keyword>
<evidence type="ECO:0000313" key="2">
    <source>
        <dbReference type="EMBL" id="EEF24444.1"/>
    </source>
</evidence>
<feature type="non-terminal residue" evidence="2">
    <location>
        <position position="181"/>
    </location>
</feature>